<comment type="caution">
    <text evidence="1">The sequence shown here is derived from an EMBL/GenBank/DDBJ whole genome shotgun (WGS) entry which is preliminary data.</text>
</comment>
<dbReference type="Proteomes" id="UP001172386">
    <property type="component" value="Unassembled WGS sequence"/>
</dbReference>
<keyword evidence="2" id="KW-1185">Reference proteome</keyword>
<organism evidence="1 2">
    <name type="scientific">Neophaeococcomyces mojaviensis</name>
    <dbReference type="NCBI Taxonomy" id="3383035"/>
    <lineage>
        <taxon>Eukaryota</taxon>
        <taxon>Fungi</taxon>
        <taxon>Dikarya</taxon>
        <taxon>Ascomycota</taxon>
        <taxon>Pezizomycotina</taxon>
        <taxon>Eurotiomycetes</taxon>
        <taxon>Chaetothyriomycetidae</taxon>
        <taxon>Chaetothyriales</taxon>
        <taxon>Chaetothyriales incertae sedis</taxon>
        <taxon>Neophaeococcomyces</taxon>
    </lineage>
</organism>
<reference evidence="1" key="1">
    <citation type="submission" date="2022-10" db="EMBL/GenBank/DDBJ databases">
        <title>Culturing micro-colonial fungi from biological soil crusts in the Mojave desert and describing Neophaeococcomyces mojavensis, and introducing the new genera and species Taxawa tesnikishii.</title>
        <authorList>
            <person name="Kurbessoian T."/>
            <person name="Stajich J.E."/>
        </authorList>
    </citation>
    <scope>NUCLEOTIDE SEQUENCE</scope>
    <source>
        <strain evidence="1">JES_112</strain>
    </source>
</reference>
<evidence type="ECO:0000313" key="1">
    <source>
        <dbReference type="EMBL" id="KAJ9652461.1"/>
    </source>
</evidence>
<name>A0ACC2ZXM1_9EURO</name>
<protein>
    <submittedName>
        <fullName evidence="1">Uncharacterized protein</fullName>
    </submittedName>
</protein>
<dbReference type="EMBL" id="JAPDRQ010000198">
    <property type="protein sequence ID" value="KAJ9652461.1"/>
    <property type="molecule type" value="Genomic_DNA"/>
</dbReference>
<gene>
    <name evidence="1" type="ORF">H2198_008284</name>
</gene>
<evidence type="ECO:0000313" key="2">
    <source>
        <dbReference type="Proteomes" id="UP001172386"/>
    </source>
</evidence>
<sequence>MFSVEESKASSTLSALTSPTNHIRTCRRVQKTISKSRQNSKIKGLKECHAQIFHATVEEGVYGRTETVWEECEDCSARLQSTLLAEIVRSFDEDRKWHDGENSRKKYTNSSYQITLSYPPCIAHAVAEILNDEIFVKKNAIESDAQLESNVPGSMSKDSTTAETYTNQAAAPKRSSIDTDINEDVDMVVNPAKRARTIVTEERTEEKEAFSWNTSNMSTASVDDQMANELLRKFSKLSDKGKMLVTSLADLLGTGPDDLKIKLDRVKVAIEEMYAETVDPVVGDTRDQG</sequence>
<proteinExistence type="predicted"/>
<accession>A0ACC2ZXM1</accession>